<reference evidence="1 2" key="1">
    <citation type="submission" date="2019-03" db="EMBL/GenBank/DDBJ databases">
        <title>Genomic Encyclopedia of Type Strains, Phase IV (KMG-IV): sequencing the most valuable type-strain genomes for metagenomic binning, comparative biology and taxonomic classification.</title>
        <authorList>
            <person name="Goeker M."/>
        </authorList>
    </citation>
    <scope>NUCLEOTIDE SEQUENCE [LARGE SCALE GENOMIC DNA]</scope>
    <source>
        <strain evidence="1 2">DSM 29489</strain>
    </source>
</reference>
<proteinExistence type="predicted"/>
<sequence>MARGRKPGTTMSGTIEQQIGKAQEKVIKTKALYNAAVGALQKLLDKRDAQRKDELWNSIIKSNKSYGEILRFISSDVEDEE</sequence>
<dbReference type="EMBL" id="SLZZ01000002">
    <property type="protein sequence ID" value="TCS82295.1"/>
    <property type="molecule type" value="Genomic_DNA"/>
</dbReference>
<protein>
    <submittedName>
        <fullName evidence="1">Uncharacterized protein</fullName>
    </submittedName>
</protein>
<evidence type="ECO:0000313" key="1">
    <source>
        <dbReference type="EMBL" id="TCS82295.1"/>
    </source>
</evidence>
<evidence type="ECO:0000313" key="2">
    <source>
        <dbReference type="Proteomes" id="UP000295726"/>
    </source>
</evidence>
<dbReference type="AlphaFoldDB" id="A0A4R3KGI6"/>
<accession>A0A4R3KGI6</accession>
<keyword evidence="2" id="KW-1185">Reference proteome</keyword>
<comment type="caution">
    <text evidence="1">The sequence shown here is derived from an EMBL/GenBank/DDBJ whole genome shotgun (WGS) entry which is preliminary data.</text>
</comment>
<gene>
    <name evidence="1" type="ORF">EDD59_102163</name>
</gene>
<organism evidence="1 2">
    <name type="scientific">Muricomes intestini</name>
    <dbReference type="NCBI Taxonomy" id="1796634"/>
    <lineage>
        <taxon>Bacteria</taxon>
        <taxon>Bacillati</taxon>
        <taxon>Bacillota</taxon>
        <taxon>Clostridia</taxon>
        <taxon>Lachnospirales</taxon>
        <taxon>Lachnospiraceae</taxon>
        <taxon>Muricomes</taxon>
    </lineage>
</organism>
<dbReference type="RefSeq" id="WP_132378499.1">
    <property type="nucleotide sequence ID" value="NZ_DAIRMY010000031.1"/>
</dbReference>
<dbReference type="OrthoDB" id="2004995at2"/>
<name>A0A4R3KGI6_9FIRM</name>
<dbReference type="Proteomes" id="UP000295726">
    <property type="component" value="Unassembled WGS sequence"/>
</dbReference>